<sequence length="62" mass="6866">MQDSSSTQTATSNTEFNSLVQGPIETSREDIQDTGPNSSDTEVGPKIRRSQRARKAPQRYLP</sequence>
<proteinExistence type="predicted"/>
<dbReference type="HOGENOM" id="CLU_2906953_0_0_1"/>
<organism evidence="2 3">
    <name type="scientific">Tetranychus urticae</name>
    <name type="common">Two-spotted spider mite</name>
    <dbReference type="NCBI Taxonomy" id="32264"/>
    <lineage>
        <taxon>Eukaryota</taxon>
        <taxon>Metazoa</taxon>
        <taxon>Ecdysozoa</taxon>
        <taxon>Arthropoda</taxon>
        <taxon>Chelicerata</taxon>
        <taxon>Arachnida</taxon>
        <taxon>Acari</taxon>
        <taxon>Acariformes</taxon>
        <taxon>Trombidiformes</taxon>
        <taxon>Prostigmata</taxon>
        <taxon>Eleutherengona</taxon>
        <taxon>Raphignathae</taxon>
        <taxon>Tetranychoidea</taxon>
        <taxon>Tetranychidae</taxon>
        <taxon>Tetranychus</taxon>
    </lineage>
</organism>
<evidence type="ECO:0000256" key="1">
    <source>
        <dbReference type="SAM" id="MobiDB-lite"/>
    </source>
</evidence>
<feature type="compositionally biased region" description="Basic residues" evidence="1">
    <location>
        <begin position="46"/>
        <end position="62"/>
    </location>
</feature>
<dbReference type="EMBL" id="CAEY01001378">
    <property type="status" value="NOT_ANNOTATED_CDS"/>
    <property type="molecule type" value="Genomic_DNA"/>
</dbReference>
<feature type="region of interest" description="Disordered" evidence="1">
    <location>
        <begin position="1"/>
        <end position="62"/>
    </location>
</feature>
<name>T1K396_TETUR</name>
<accession>T1K396</accession>
<evidence type="ECO:0000313" key="3">
    <source>
        <dbReference type="Proteomes" id="UP000015104"/>
    </source>
</evidence>
<dbReference type="EnsemblMetazoa" id="tetur04g07880.1">
    <property type="protein sequence ID" value="tetur04g07880.1"/>
    <property type="gene ID" value="tetur04g07880"/>
</dbReference>
<reference evidence="2" key="2">
    <citation type="submission" date="2015-06" db="UniProtKB">
        <authorList>
            <consortium name="EnsemblMetazoa"/>
        </authorList>
    </citation>
    <scope>IDENTIFICATION</scope>
</reference>
<keyword evidence="3" id="KW-1185">Reference proteome</keyword>
<evidence type="ECO:0000313" key="2">
    <source>
        <dbReference type="EnsemblMetazoa" id="tetur04g07880.1"/>
    </source>
</evidence>
<dbReference type="Proteomes" id="UP000015104">
    <property type="component" value="Unassembled WGS sequence"/>
</dbReference>
<feature type="compositionally biased region" description="Polar residues" evidence="1">
    <location>
        <begin position="1"/>
        <end position="20"/>
    </location>
</feature>
<protein>
    <submittedName>
        <fullName evidence="2">Uncharacterized protein</fullName>
    </submittedName>
</protein>
<dbReference type="AlphaFoldDB" id="T1K396"/>
<reference evidence="3" key="1">
    <citation type="submission" date="2011-08" db="EMBL/GenBank/DDBJ databases">
        <authorList>
            <person name="Rombauts S."/>
        </authorList>
    </citation>
    <scope>NUCLEOTIDE SEQUENCE</scope>
    <source>
        <strain evidence="3">London</strain>
    </source>
</reference>